<gene>
    <name evidence="13" type="primary">vlg4</name>
</gene>
<dbReference type="Gene3D" id="3.40.50.300">
    <property type="entry name" value="P-loop containing nucleotide triphosphate hydrolases"/>
    <property type="match status" value="2"/>
</dbReference>
<evidence type="ECO:0000256" key="1">
    <source>
        <dbReference type="ARBA" id="ARBA00012552"/>
    </source>
</evidence>
<dbReference type="InterPro" id="IPR001650">
    <property type="entry name" value="Helicase_C-like"/>
</dbReference>
<dbReference type="InterPro" id="IPR027417">
    <property type="entry name" value="P-loop_NTPase"/>
</dbReference>
<dbReference type="PROSITE" id="PS51194">
    <property type="entry name" value="HELICASE_CTER"/>
    <property type="match status" value="1"/>
</dbReference>
<dbReference type="InterPro" id="IPR000629">
    <property type="entry name" value="RNA-helicase_DEAD-box_CS"/>
</dbReference>
<protein>
    <recommendedName>
        <fullName evidence="1">RNA helicase</fullName>
        <ecNumber evidence="1">3.6.4.13</ecNumber>
    </recommendedName>
</protein>
<sequence>MALKIIPTSGVALALCRRLKIKAASGLSVRGTAFYHDDGDDQPFKSSGRRFGFRDTDDDSWSERNDQPFRSNNNSYRRNEDRYGDRPSRFGGSRFQRQDRFGGDFRTGRFGGDFRTGRFGGDFRRGRDDDFSMDTPSFSGEDVPQQMDFYNEHPNVTNRSMEEVAKFLKDHDISCIGQNVDKPVFTFEEANFPEYIQKTLMQQDFEKPTSIQSVTWPLASSGRDVIGIAQTGSGKTLAFMLPALVHIMNQNDRSCRDGPIALVMTPTRELCQQVTKVSQAFSRACKINSVAVFGGAKRHSQLADIRAGAPILVATPGRLNDLTSSGELTLNKVTYLVLDEADRMLDMGFEPQIQKIVRQIRKNRQTLMWSATWPKDIQRLASKFLKDPVEIHVGTSDLVANPDIEQRVKLVDDNDKIPNLIQDLKEIFDPKNMGAEKPKVLIFTTTKRTADFLSRKMYGATVNSDNLRITSDCLHGDKDQRERDSILADFRSGRSFILIATDVASRGLDVNDITHVINYDMPTRIEDYIHRIGRTGRAGRKGVSISYVNETDRNMLKDVVRIMEDAGQDVDPRLKKGELDLRRRNNPISFGYE</sequence>
<feature type="compositionally biased region" description="Basic and acidic residues" evidence="9">
    <location>
        <begin position="77"/>
        <end position="88"/>
    </location>
</feature>
<evidence type="ECO:0000256" key="4">
    <source>
        <dbReference type="ARBA" id="ARBA00022806"/>
    </source>
</evidence>
<evidence type="ECO:0000256" key="9">
    <source>
        <dbReference type="SAM" id="MobiDB-lite"/>
    </source>
</evidence>
<evidence type="ECO:0000313" key="13">
    <source>
        <dbReference type="EMBL" id="BAM75194.1"/>
    </source>
</evidence>
<keyword evidence="4 8" id="KW-0347">Helicase</keyword>
<dbReference type="GO" id="GO:0016787">
    <property type="term" value="F:hydrolase activity"/>
    <property type="evidence" value="ECO:0007669"/>
    <property type="project" value="UniProtKB-KW"/>
</dbReference>
<feature type="region of interest" description="Disordered" evidence="9">
    <location>
        <begin position="45"/>
        <end position="102"/>
    </location>
</feature>
<dbReference type="GO" id="GO:0005524">
    <property type="term" value="F:ATP binding"/>
    <property type="evidence" value="ECO:0007669"/>
    <property type="project" value="UniProtKB-KW"/>
</dbReference>
<comment type="similarity">
    <text evidence="8">Belongs to the DEAD box helicase family.</text>
</comment>
<evidence type="ECO:0000256" key="6">
    <source>
        <dbReference type="ARBA" id="ARBA00047984"/>
    </source>
</evidence>
<dbReference type="PROSITE" id="PS00039">
    <property type="entry name" value="DEAD_ATP_HELICASE"/>
    <property type="match status" value="1"/>
</dbReference>
<feature type="domain" description="Helicase C-terminal" evidence="11">
    <location>
        <begin position="419"/>
        <end position="578"/>
    </location>
</feature>
<dbReference type="AlphaFoldDB" id="L8AX46"/>
<dbReference type="FunFam" id="3.40.50.300:FF:000008">
    <property type="entry name" value="ATP-dependent RNA helicase RhlB"/>
    <property type="match status" value="1"/>
</dbReference>
<evidence type="ECO:0000256" key="7">
    <source>
        <dbReference type="PROSITE-ProRule" id="PRU00552"/>
    </source>
</evidence>
<feature type="domain" description="DEAD-box RNA helicase Q" evidence="12">
    <location>
        <begin position="185"/>
        <end position="213"/>
    </location>
</feature>
<dbReference type="SMART" id="SM00487">
    <property type="entry name" value="DEXDc"/>
    <property type="match status" value="1"/>
</dbReference>
<dbReference type="GO" id="GO:0003676">
    <property type="term" value="F:nucleic acid binding"/>
    <property type="evidence" value="ECO:0007669"/>
    <property type="project" value="InterPro"/>
</dbReference>
<dbReference type="CDD" id="cd18787">
    <property type="entry name" value="SF2_C_DEAD"/>
    <property type="match status" value="1"/>
</dbReference>
<comment type="catalytic activity">
    <reaction evidence="6">
        <text>ATP + H2O = ADP + phosphate + H(+)</text>
        <dbReference type="Rhea" id="RHEA:13065"/>
        <dbReference type="ChEBI" id="CHEBI:15377"/>
        <dbReference type="ChEBI" id="CHEBI:15378"/>
        <dbReference type="ChEBI" id="CHEBI:30616"/>
        <dbReference type="ChEBI" id="CHEBI:43474"/>
        <dbReference type="ChEBI" id="CHEBI:456216"/>
        <dbReference type="EC" id="3.6.4.13"/>
    </reaction>
</comment>
<dbReference type="InterPro" id="IPR014014">
    <property type="entry name" value="RNA_helicase_DEAD_Q_motif"/>
</dbReference>
<dbReference type="InterPro" id="IPR014001">
    <property type="entry name" value="Helicase_ATP-bd"/>
</dbReference>
<evidence type="ECO:0000256" key="5">
    <source>
        <dbReference type="ARBA" id="ARBA00022840"/>
    </source>
</evidence>
<keyword evidence="5 8" id="KW-0067">ATP-binding</keyword>
<dbReference type="PANTHER" id="PTHR47958">
    <property type="entry name" value="ATP-DEPENDENT RNA HELICASE DBP3"/>
    <property type="match status" value="1"/>
</dbReference>
<organism evidence="13">
    <name type="scientific">Pinctada fucata</name>
    <name type="common">Akoya pearl oyster</name>
    <name type="synonym">Pinctada imbricata fucata</name>
    <dbReference type="NCBI Taxonomy" id="50426"/>
    <lineage>
        <taxon>Eukaryota</taxon>
        <taxon>Metazoa</taxon>
        <taxon>Spiralia</taxon>
        <taxon>Lophotrochozoa</taxon>
        <taxon>Mollusca</taxon>
        <taxon>Bivalvia</taxon>
        <taxon>Autobranchia</taxon>
        <taxon>Pteriomorphia</taxon>
        <taxon>Pterioida</taxon>
        <taxon>Pterioidea</taxon>
        <taxon>Pteriidae</taxon>
        <taxon>Pinctada</taxon>
    </lineage>
</organism>
<name>L8AX46_PINFU</name>
<evidence type="ECO:0000259" key="10">
    <source>
        <dbReference type="PROSITE" id="PS51192"/>
    </source>
</evidence>
<accession>L8AX46</accession>
<dbReference type="SUPFAM" id="SSF52540">
    <property type="entry name" value="P-loop containing nucleoside triphosphate hydrolases"/>
    <property type="match status" value="2"/>
</dbReference>
<evidence type="ECO:0000256" key="3">
    <source>
        <dbReference type="ARBA" id="ARBA00022801"/>
    </source>
</evidence>
<dbReference type="FunFam" id="3.40.50.300:FF:000079">
    <property type="entry name" value="probable ATP-dependent RNA helicase DDX17"/>
    <property type="match status" value="1"/>
</dbReference>
<dbReference type="Pfam" id="PF00270">
    <property type="entry name" value="DEAD"/>
    <property type="match status" value="1"/>
</dbReference>
<feature type="non-terminal residue" evidence="13">
    <location>
        <position position="593"/>
    </location>
</feature>
<evidence type="ECO:0000256" key="2">
    <source>
        <dbReference type="ARBA" id="ARBA00022741"/>
    </source>
</evidence>
<keyword evidence="3 8" id="KW-0378">Hydrolase</keyword>
<reference evidence="13" key="1">
    <citation type="submission" date="2012-01" db="EMBL/GenBank/DDBJ databases">
        <title>Recent research trend for the culture of pearls in Uwa-sea, Ehime.</title>
        <authorList>
            <person name="Miura T."/>
            <person name="Miura C."/>
            <person name="Fukushima E."/>
            <person name="Iwai T."/>
            <person name="Celino F.T."/>
            <person name="Watanabe N."/>
            <person name="Uehara M."/>
            <person name="Ohashi H."/>
            <person name="Yoshida S."/>
            <person name="Hosokawa H."/>
            <person name="Urasaki S."/>
            <person name="Kuwayama K."/>
            <person name="Uchimura Y."/>
            <person name="Sone K."/>
            <person name="Odawara K."/>
            <person name="Ido A."/>
        </authorList>
    </citation>
    <scope>NUCLEOTIDE SEQUENCE</scope>
</reference>
<dbReference type="InterPro" id="IPR011545">
    <property type="entry name" value="DEAD/DEAH_box_helicase_dom"/>
</dbReference>
<dbReference type="GO" id="GO:0003724">
    <property type="term" value="F:RNA helicase activity"/>
    <property type="evidence" value="ECO:0007669"/>
    <property type="project" value="UniProtKB-EC"/>
</dbReference>
<dbReference type="EMBL" id="AB695269">
    <property type="protein sequence ID" value="BAM75194.1"/>
    <property type="molecule type" value="mRNA"/>
</dbReference>
<dbReference type="Pfam" id="PF00271">
    <property type="entry name" value="Helicase_C"/>
    <property type="match status" value="1"/>
</dbReference>
<evidence type="ECO:0000259" key="11">
    <source>
        <dbReference type="PROSITE" id="PS51194"/>
    </source>
</evidence>
<dbReference type="SMART" id="SM00490">
    <property type="entry name" value="HELICc"/>
    <property type="match status" value="1"/>
</dbReference>
<feature type="domain" description="Helicase ATP-binding" evidence="10">
    <location>
        <begin position="216"/>
        <end position="391"/>
    </location>
</feature>
<proteinExistence type="evidence at transcript level"/>
<keyword evidence="2 8" id="KW-0547">Nucleotide-binding</keyword>
<dbReference type="PROSITE" id="PS51192">
    <property type="entry name" value="HELICASE_ATP_BIND_1"/>
    <property type="match status" value="1"/>
</dbReference>
<feature type="short sequence motif" description="Q motif" evidence="7">
    <location>
        <begin position="185"/>
        <end position="213"/>
    </location>
</feature>
<dbReference type="EC" id="3.6.4.13" evidence="1"/>
<dbReference type="PROSITE" id="PS51195">
    <property type="entry name" value="Q_MOTIF"/>
    <property type="match status" value="1"/>
</dbReference>
<evidence type="ECO:0000256" key="8">
    <source>
        <dbReference type="RuleBase" id="RU000492"/>
    </source>
</evidence>
<evidence type="ECO:0000259" key="12">
    <source>
        <dbReference type="PROSITE" id="PS51195"/>
    </source>
</evidence>